<gene>
    <name evidence="2" type="ORF">CONPUDRAFT_25041</name>
</gene>
<organism evidence="2 3">
    <name type="scientific">Coniophora puteana (strain RWD-64-598)</name>
    <name type="common">Brown rot fungus</name>
    <dbReference type="NCBI Taxonomy" id="741705"/>
    <lineage>
        <taxon>Eukaryota</taxon>
        <taxon>Fungi</taxon>
        <taxon>Dikarya</taxon>
        <taxon>Basidiomycota</taxon>
        <taxon>Agaricomycotina</taxon>
        <taxon>Agaricomycetes</taxon>
        <taxon>Agaricomycetidae</taxon>
        <taxon>Boletales</taxon>
        <taxon>Coniophorineae</taxon>
        <taxon>Coniophoraceae</taxon>
        <taxon>Coniophora</taxon>
    </lineage>
</organism>
<dbReference type="PANTHER" id="PTHR38248">
    <property type="entry name" value="FUNK1 6"/>
    <property type="match status" value="1"/>
</dbReference>
<feature type="domain" description="Protein kinase" evidence="1">
    <location>
        <begin position="1"/>
        <end position="256"/>
    </location>
</feature>
<dbReference type="PROSITE" id="PS50011">
    <property type="entry name" value="PROTEIN_KINASE_DOM"/>
    <property type="match status" value="1"/>
</dbReference>
<dbReference type="EMBL" id="JH711577">
    <property type="protein sequence ID" value="EIW81973.1"/>
    <property type="molecule type" value="Genomic_DNA"/>
</dbReference>
<dbReference type="InterPro" id="IPR000719">
    <property type="entry name" value="Prot_kinase_dom"/>
</dbReference>
<dbReference type="KEGG" id="cput:CONPUDRAFT_25041"/>
<dbReference type="InterPro" id="IPR011009">
    <property type="entry name" value="Kinase-like_dom_sf"/>
</dbReference>
<name>A0A5M3MS44_CONPW</name>
<dbReference type="Proteomes" id="UP000053558">
    <property type="component" value="Unassembled WGS sequence"/>
</dbReference>
<sequence>GYDATFCVLPPSDSRAEAARRLLGAAPSDSLYKVMVHDYASGKELDYIVSTPFTNTHQRPVGRGTRCFRAYDCADGELVLLKDTWRISTFTPERETYAYLKRRGVKCIPDVLAAGDVSGQECGVDGGGIQRLVHSRLVLKQVGVPLAKFRSTWELVNAVAYAFQAHCEAFRHGVLHRDVSAGNILIDRENNQGFLIDWEMAMKVTDNDAQAYERTGTWQFRSIRLLMDPSIPHGLRDDIESFVHVLYWTAVKYAPS</sequence>
<reference evidence="3" key="1">
    <citation type="journal article" date="2012" name="Science">
        <title>The Paleozoic origin of enzymatic lignin decomposition reconstructed from 31 fungal genomes.</title>
        <authorList>
            <person name="Floudas D."/>
            <person name="Binder M."/>
            <person name="Riley R."/>
            <person name="Barry K."/>
            <person name="Blanchette R.A."/>
            <person name="Henrissat B."/>
            <person name="Martinez A.T."/>
            <person name="Otillar R."/>
            <person name="Spatafora J.W."/>
            <person name="Yadav J.S."/>
            <person name="Aerts A."/>
            <person name="Benoit I."/>
            <person name="Boyd A."/>
            <person name="Carlson A."/>
            <person name="Copeland A."/>
            <person name="Coutinho P.M."/>
            <person name="de Vries R.P."/>
            <person name="Ferreira P."/>
            <person name="Findley K."/>
            <person name="Foster B."/>
            <person name="Gaskell J."/>
            <person name="Glotzer D."/>
            <person name="Gorecki P."/>
            <person name="Heitman J."/>
            <person name="Hesse C."/>
            <person name="Hori C."/>
            <person name="Igarashi K."/>
            <person name="Jurgens J.A."/>
            <person name="Kallen N."/>
            <person name="Kersten P."/>
            <person name="Kohler A."/>
            <person name="Kuees U."/>
            <person name="Kumar T.K.A."/>
            <person name="Kuo A."/>
            <person name="LaButti K."/>
            <person name="Larrondo L.F."/>
            <person name="Lindquist E."/>
            <person name="Ling A."/>
            <person name="Lombard V."/>
            <person name="Lucas S."/>
            <person name="Lundell T."/>
            <person name="Martin R."/>
            <person name="McLaughlin D.J."/>
            <person name="Morgenstern I."/>
            <person name="Morin E."/>
            <person name="Murat C."/>
            <person name="Nagy L.G."/>
            <person name="Nolan M."/>
            <person name="Ohm R.A."/>
            <person name="Patyshakuliyeva A."/>
            <person name="Rokas A."/>
            <person name="Ruiz-Duenas F.J."/>
            <person name="Sabat G."/>
            <person name="Salamov A."/>
            <person name="Samejima M."/>
            <person name="Schmutz J."/>
            <person name="Slot J.C."/>
            <person name="St John F."/>
            <person name="Stenlid J."/>
            <person name="Sun H."/>
            <person name="Sun S."/>
            <person name="Syed K."/>
            <person name="Tsang A."/>
            <person name="Wiebenga A."/>
            <person name="Young D."/>
            <person name="Pisabarro A."/>
            <person name="Eastwood D.C."/>
            <person name="Martin F."/>
            <person name="Cullen D."/>
            <person name="Grigoriev I.V."/>
            <person name="Hibbett D.S."/>
        </authorList>
    </citation>
    <scope>NUCLEOTIDE SEQUENCE [LARGE SCALE GENOMIC DNA]</scope>
    <source>
        <strain evidence="3">RWD-64-598 SS2</strain>
    </source>
</reference>
<dbReference type="PROSITE" id="PS00109">
    <property type="entry name" value="PROTEIN_KINASE_TYR"/>
    <property type="match status" value="1"/>
</dbReference>
<dbReference type="SUPFAM" id="SSF56112">
    <property type="entry name" value="Protein kinase-like (PK-like)"/>
    <property type="match status" value="1"/>
</dbReference>
<dbReference type="PANTHER" id="PTHR38248:SF2">
    <property type="entry name" value="FUNK1 11"/>
    <property type="match status" value="1"/>
</dbReference>
<dbReference type="RefSeq" id="XP_007767285.1">
    <property type="nucleotide sequence ID" value="XM_007769095.1"/>
</dbReference>
<dbReference type="InterPro" id="IPR040976">
    <property type="entry name" value="Pkinase_fungal"/>
</dbReference>
<feature type="non-terminal residue" evidence="2">
    <location>
        <position position="256"/>
    </location>
</feature>
<evidence type="ECO:0000259" key="1">
    <source>
        <dbReference type="PROSITE" id="PS50011"/>
    </source>
</evidence>
<feature type="non-terminal residue" evidence="2">
    <location>
        <position position="1"/>
    </location>
</feature>
<dbReference type="Pfam" id="PF17667">
    <property type="entry name" value="Pkinase_fungal"/>
    <property type="match status" value="2"/>
</dbReference>
<dbReference type="GO" id="GO:0004672">
    <property type="term" value="F:protein kinase activity"/>
    <property type="evidence" value="ECO:0007669"/>
    <property type="project" value="InterPro"/>
</dbReference>
<dbReference type="OMA" id="WRISTFT"/>
<proteinExistence type="predicted"/>
<dbReference type="InterPro" id="IPR008266">
    <property type="entry name" value="Tyr_kinase_AS"/>
</dbReference>
<dbReference type="AlphaFoldDB" id="A0A5M3MS44"/>
<dbReference type="GO" id="GO:0005524">
    <property type="term" value="F:ATP binding"/>
    <property type="evidence" value="ECO:0007669"/>
    <property type="project" value="InterPro"/>
</dbReference>
<comment type="caution">
    <text evidence="2">The sequence shown here is derived from an EMBL/GenBank/DDBJ whole genome shotgun (WGS) entry which is preliminary data.</text>
</comment>
<keyword evidence="3" id="KW-1185">Reference proteome</keyword>
<protein>
    <recommendedName>
        <fullName evidence="1">Protein kinase domain-containing protein</fullName>
    </recommendedName>
</protein>
<evidence type="ECO:0000313" key="3">
    <source>
        <dbReference type="Proteomes" id="UP000053558"/>
    </source>
</evidence>
<dbReference type="OrthoDB" id="2739948at2759"/>
<accession>A0A5M3MS44</accession>
<evidence type="ECO:0000313" key="2">
    <source>
        <dbReference type="EMBL" id="EIW81973.1"/>
    </source>
</evidence>
<dbReference type="Gene3D" id="1.10.510.10">
    <property type="entry name" value="Transferase(Phosphotransferase) domain 1"/>
    <property type="match status" value="1"/>
</dbReference>
<dbReference type="GeneID" id="19206582"/>